<feature type="region of interest" description="Disordered" evidence="1">
    <location>
        <begin position="1"/>
        <end position="52"/>
    </location>
</feature>
<gene>
    <name evidence="2" type="ORF">OPV22_004612</name>
</gene>
<sequence>MARPFPADSSELEAARGLHNCSFRSPQNPHTQLPSSAISSPPLSASTSARARIDKKRSSGCLGACVMAKEYQGEELWLPSAFFLEGGGGPKNGGETVDDEVAGLAQQMARYFFPDAAPVAAPQHAKAMARSPQSTSNKGSPNGPSLLSTPPFSSPLAQRSNDDPCDLLCEAADQVMRLRRLGRHRTVYDRGVAGPPRQPLPATYATSRNINDASTPDFTLQQLQAARFYHLKRQQTMKQQLSAAWGRQSKGRCCGGRDGEGRCGWPLDLSPSAWPPLREPQLPNQRPPQPVSGMRTVFLDGSHARKDPIGTGVFLPRSACNVLDPRKTTGCPTALVPARKVQASNLNLEASAGRRDFPGRLVLGHDARIGRSSGVPSHQNKKHHRLRAQPTAAAAAVVAHEVGLPQEWTY</sequence>
<dbReference type="EMBL" id="JAQQAF010000002">
    <property type="protein sequence ID" value="KAJ8503726.1"/>
    <property type="molecule type" value="Genomic_DNA"/>
</dbReference>
<keyword evidence="3" id="KW-1185">Reference proteome</keyword>
<organism evidence="2 3">
    <name type="scientific">Ensete ventricosum</name>
    <name type="common">Abyssinian banana</name>
    <name type="synonym">Musa ensete</name>
    <dbReference type="NCBI Taxonomy" id="4639"/>
    <lineage>
        <taxon>Eukaryota</taxon>
        <taxon>Viridiplantae</taxon>
        <taxon>Streptophyta</taxon>
        <taxon>Embryophyta</taxon>
        <taxon>Tracheophyta</taxon>
        <taxon>Spermatophyta</taxon>
        <taxon>Magnoliopsida</taxon>
        <taxon>Liliopsida</taxon>
        <taxon>Zingiberales</taxon>
        <taxon>Musaceae</taxon>
        <taxon>Ensete</taxon>
    </lineage>
</organism>
<proteinExistence type="predicted"/>
<name>A0AAV8Q0D9_ENSVE</name>
<feature type="region of interest" description="Disordered" evidence="1">
    <location>
        <begin position="123"/>
        <end position="160"/>
    </location>
</feature>
<comment type="caution">
    <text evidence="2">The sequence shown here is derived from an EMBL/GenBank/DDBJ whole genome shotgun (WGS) entry which is preliminary data.</text>
</comment>
<dbReference type="AlphaFoldDB" id="A0AAV8Q0D9"/>
<dbReference type="PANTHER" id="PTHR33356:SF5">
    <property type="entry name" value="TIP41-LIKE PROTEIN"/>
    <property type="match status" value="1"/>
</dbReference>
<feature type="compositionally biased region" description="Polar residues" evidence="1">
    <location>
        <begin position="22"/>
        <end position="33"/>
    </location>
</feature>
<dbReference type="Proteomes" id="UP001222027">
    <property type="component" value="Unassembled WGS sequence"/>
</dbReference>
<dbReference type="PANTHER" id="PTHR33356">
    <property type="entry name" value="TIP41-LIKE PROTEIN"/>
    <property type="match status" value="1"/>
</dbReference>
<feature type="compositionally biased region" description="Polar residues" evidence="1">
    <location>
        <begin position="131"/>
        <end position="143"/>
    </location>
</feature>
<reference evidence="2 3" key="1">
    <citation type="submission" date="2022-12" db="EMBL/GenBank/DDBJ databases">
        <title>Chromosome-scale assembly of the Ensete ventricosum genome.</title>
        <authorList>
            <person name="Dussert Y."/>
            <person name="Stocks J."/>
            <person name="Wendawek A."/>
            <person name="Woldeyes F."/>
            <person name="Nichols R.A."/>
            <person name="Borrell J.S."/>
        </authorList>
    </citation>
    <scope>NUCLEOTIDE SEQUENCE [LARGE SCALE GENOMIC DNA]</scope>
    <source>
        <strain evidence="3">cv. Maze</strain>
        <tissue evidence="2">Seeds</tissue>
    </source>
</reference>
<accession>A0AAV8Q0D9</accession>
<evidence type="ECO:0008006" key="4">
    <source>
        <dbReference type="Google" id="ProtNLM"/>
    </source>
</evidence>
<evidence type="ECO:0000256" key="1">
    <source>
        <dbReference type="SAM" id="MobiDB-lite"/>
    </source>
</evidence>
<feature type="compositionally biased region" description="Low complexity" evidence="1">
    <location>
        <begin position="34"/>
        <end position="49"/>
    </location>
</feature>
<protein>
    <recommendedName>
        <fullName evidence="4">DUF4005 domain-containing protein</fullName>
    </recommendedName>
</protein>
<evidence type="ECO:0000313" key="3">
    <source>
        <dbReference type="Proteomes" id="UP001222027"/>
    </source>
</evidence>
<feature type="compositionally biased region" description="Low complexity" evidence="1">
    <location>
        <begin position="144"/>
        <end position="156"/>
    </location>
</feature>
<evidence type="ECO:0000313" key="2">
    <source>
        <dbReference type="EMBL" id="KAJ8503726.1"/>
    </source>
</evidence>